<comment type="similarity">
    <text evidence="1">Belongs to the membrane fusion protein (MFP) (TC 8.A.1) family.</text>
</comment>
<keyword evidence="6" id="KW-1185">Reference proteome</keyword>
<evidence type="ECO:0000256" key="2">
    <source>
        <dbReference type="SAM" id="SignalP"/>
    </source>
</evidence>
<evidence type="ECO:0000259" key="3">
    <source>
        <dbReference type="Pfam" id="PF25876"/>
    </source>
</evidence>
<dbReference type="InterPro" id="IPR006143">
    <property type="entry name" value="RND_pump_MFP"/>
</dbReference>
<dbReference type="PROSITE" id="PS51257">
    <property type="entry name" value="PROKAR_LIPOPROTEIN"/>
    <property type="match status" value="1"/>
</dbReference>
<dbReference type="InterPro" id="IPR058625">
    <property type="entry name" value="MdtA-like_BSH"/>
</dbReference>
<protein>
    <submittedName>
        <fullName evidence="5">Efflux RND transporter periplasmic adaptor subunit</fullName>
    </submittedName>
</protein>
<comment type="caution">
    <text evidence="5">The sequence shown here is derived from an EMBL/GenBank/DDBJ whole genome shotgun (WGS) entry which is preliminary data.</text>
</comment>
<proteinExistence type="inferred from homology"/>
<dbReference type="InterPro" id="IPR058624">
    <property type="entry name" value="MdtA-like_HH"/>
</dbReference>
<dbReference type="Gene3D" id="2.40.50.100">
    <property type="match status" value="1"/>
</dbReference>
<dbReference type="SUPFAM" id="SSF111369">
    <property type="entry name" value="HlyD-like secretion proteins"/>
    <property type="match status" value="1"/>
</dbReference>
<organism evidence="5 6">
    <name type="scientific">Photobacterium lipolyticum</name>
    <dbReference type="NCBI Taxonomy" id="266810"/>
    <lineage>
        <taxon>Bacteria</taxon>
        <taxon>Pseudomonadati</taxon>
        <taxon>Pseudomonadota</taxon>
        <taxon>Gammaproteobacteria</taxon>
        <taxon>Vibrionales</taxon>
        <taxon>Vibrionaceae</taxon>
        <taxon>Photobacterium</taxon>
    </lineage>
</organism>
<feature type="chain" id="PRO_5015427215" evidence="2">
    <location>
        <begin position="20"/>
        <end position="363"/>
    </location>
</feature>
<gene>
    <name evidence="5" type="ORF">C9I89_00450</name>
</gene>
<dbReference type="Pfam" id="PF25917">
    <property type="entry name" value="BSH_RND"/>
    <property type="match status" value="1"/>
</dbReference>
<sequence length="363" mass="39503">MKSATLSMLALLLSGTVLTGCDSAESAVSQTASVRPVKLMTIGDTAAQQTRIFPAKIAASQQADLAFRINGELVKLNLTEGQQVTQGELLAKLDDRDAKNALLNAEANYDLAAADFKRKEEIFKRKLISKAEFDTAKATLKSAKAALSTARDQLDYTRLTAPFSGIVAKVELDNHQMIQPSQTVLSLQGNQQLDVQIELPESLLLTLNNKQLDEKFQPQVRFGSHNELFPVTYKEHASKVSPGTQTYEVVFSLDQLEQLNVLPGMSAELLLNMSAMNKDSVGTIAVLPQTAIFKSDEDSLTKVWRYSAETKKLDSVAVTLGQVRAQGIEVLSGLDKGDQIVAVGASVLKPGMDVKPLRWERGV</sequence>
<feature type="signal peptide" evidence="2">
    <location>
        <begin position="1"/>
        <end position="19"/>
    </location>
</feature>
<dbReference type="Gene3D" id="1.10.287.470">
    <property type="entry name" value="Helix hairpin bin"/>
    <property type="match status" value="1"/>
</dbReference>
<dbReference type="PANTHER" id="PTHR30469:SF20">
    <property type="entry name" value="EFFLUX RND TRANSPORTER PERIPLASMIC ADAPTOR SUBUNIT"/>
    <property type="match status" value="1"/>
</dbReference>
<dbReference type="AlphaFoldDB" id="A0A2T3N493"/>
<dbReference type="GO" id="GO:0015562">
    <property type="term" value="F:efflux transmembrane transporter activity"/>
    <property type="evidence" value="ECO:0007669"/>
    <property type="project" value="TreeGrafter"/>
</dbReference>
<keyword evidence="2" id="KW-0732">Signal</keyword>
<dbReference type="Proteomes" id="UP000240904">
    <property type="component" value="Unassembled WGS sequence"/>
</dbReference>
<accession>A0A2T3N493</accession>
<dbReference type="EMBL" id="PYMC01000001">
    <property type="protein sequence ID" value="PSW07228.1"/>
    <property type="molecule type" value="Genomic_DNA"/>
</dbReference>
<dbReference type="Pfam" id="PF25876">
    <property type="entry name" value="HH_MFP_RND"/>
    <property type="match status" value="1"/>
</dbReference>
<feature type="domain" description="Multidrug resistance protein MdtA-like barrel-sandwich hybrid" evidence="4">
    <location>
        <begin position="62"/>
        <end position="183"/>
    </location>
</feature>
<evidence type="ECO:0000259" key="4">
    <source>
        <dbReference type="Pfam" id="PF25917"/>
    </source>
</evidence>
<dbReference type="Gene3D" id="2.40.30.170">
    <property type="match status" value="1"/>
</dbReference>
<dbReference type="GO" id="GO:1990281">
    <property type="term" value="C:efflux pump complex"/>
    <property type="evidence" value="ECO:0007669"/>
    <property type="project" value="TreeGrafter"/>
</dbReference>
<dbReference type="OrthoDB" id="2110899at2"/>
<evidence type="ECO:0000313" key="5">
    <source>
        <dbReference type="EMBL" id="PSW07228.1"/>
    </source>
</evidence>
<dbReference type="RefSeq" id="WP_107281381.1">
    <property type="nucleotide sequence ID" value="NZ_PYMC01000001.1"/>
</dbReference>
<evidence type="ECO:0000313" key="6">
    <source>
        <dbReference type="Proteomes" id="UP000240904"/>
    </source>
</evidence>
<reference evidence="5 6" key="1">
    <citation type="submission" date="2018-03" db="EMBL/GenBank/DDBJ databases">
        <title>Whole genome sequencing of Histamine producing bacteria.</title>
        <authorList>
            <person name="Butler K."/>
        </authorList>
    </citation>
    <scope>NUCLEOTIDE SEQUENCE [LARGE SCALE GENOMIC DNA]</scope>
    <source>
        <strain evidence="5 6">DSM 16190</strain>
    </source>
</reference>
<feature type="domain" description="Multidrug resistance protein MdtA-like alpha-helical hairpin" evidence="3">
    <location>
        <begin position="97"/>
        <end position="157"/>
    </location>
</feature>
<evidence type="ECO:0000256" key="1">
    <source>
        <dbReference type="ARBA" id="ARBA00009477"/>
    </source>
</evidence>
<dbReference type="PANTHER" id="PTHR30469">
    <property type="entry name" value="MULTIDRUG RESISTANCE PROTEIN MDTA"/>
    <property type="match status" value="1"/>
</dbReference>
<dbReference type="Gene3D" id="2.40.420.20">
    <property type="match status" value="1"/>
</dbReference>
<name>A0A2T3N493_9GAMM</name>
<dbReference type="NCBIfam" id="TIGR01730">
    <property type="entry name" value="RND_mfp"/>
    <property type="match status" value="1"/>
</dbReference>